<evidence type="ECO:0000256" key="7">
    <source>
        <dbReference type="ARBA" id="ARBA00023136"/>
    </source>
</evidence>
<comment type="subcellular location">
    <subcellularLocation>
        <location evidence="1">Membrane</location>
        <topology evidence="1">Multi-pass membrane protein</topology>
    </subcellularLocation>
</comment>
<dbReference type="STRING" id="1304284.L21TH_2181"/>
<dbReference type="Proteomes" id="UP000013378">
    <property type="component" value="Unassembled WGS sequence"/>
</dbReference>
<comment type="caution">
    <text evidence="9">The sequence shown here is derived from an EMBL/GenBank/DDBJ whole genome shotgun (WGS) entry which is preliminary data.</text>
</comment>
<organism evidence="9 10">
    <name type="scientific">Caldisalinibacter kiritimatiensis</name>
    <dbReference type="NCBI Taxonomy" id="1304284"/>
    <lineage>
        <taxon>Bacteria</taxon>
        <taxon>Bacillati</taxon>
        <taxon>Bacillota</taxon>
        <taxon>Tissierellia</taxon>
        <taxon>Tissierellales</taxon>
        <taxon>Thermohalobacteraceae</taxon>
        <taxon>Caldisalinibacter</taxon>
    </lineage>
</organism>
<dbReference type="Gene3D" id="1.20.1740.10">
    <property type="entry name" value="Amino acid/polyamine transporter I"/>
    <property type="match status" value="1"/>
</dbReference>
<feature type="transmembrane region" description="Helical" evidence="8">
    <location>
        <begin position="115"/>
        <end position="135"/>
    </location>
</feature>
<dbReference type="Pfam" id="PF03845">
    <property type="entry name" value="Spore_permease"/>
    <property type="match status" value="1"/>
</dbReference>
<evidence type="ECO:0000256" key="3">
    <source>
        <dbReference type="ARBA" id="ARBA00022448"/>
    </source>
</evidence>
<evidence type="ECO:0000256" key="6">
    <source>
        <dbReference type="ARBA" id="ARBA00022989"/>
    </source>
</evidence>
<sequence length="365" mass="41072">MRYDKNDVMSSGQLFAFIASSIVGTGMLSLASAVSEVAGRDGWISTIIGGLVVLIGTLIIIQLAKRFPNETFIEYIHKITGKFLGYIIVFLYILFSISSSAIVLRSLAYLLNTWFLRYTPKGVIIFFMIILCVYLSRNGIKVLARFSQITFFILLPLVILIFPPVISNPTFYNIRPVGNEGILNILKGVMPAIYSFLGFEVLLVYFPFVKPRKKVTKSAVGSIVFVVTIYTLIVLVQLIVFPQSSIMQMWMPTINYVLDVRLPFLERVDLAFIYFWIYAIFTTATIQFYTATVEIKQLFKLSDRKNICLYLAPIVFIGAISPDNLVEITKITDIISKVGVVVTLVIPTVLLVLSVIFSKRSENNV</sequence>
<feature type="transmembrane region" description="Helical" evidence="8">
    <location>
        <begin position="43"/>
        <end position="63"/>
    </location>
</feature>
<feature type="transmembrane region" description="Helical" evidence="8">
    <location>
        <begin position="142"/>
        <end position="162"/>
    </location>
</feature>
<evidence type="ECO:0000256" key="4">
    <source>
        <dbReference type="ARBA" id="ARBA00022544"/>
    </source>
</evidence>
<feature type="transmembrane region" description="Helical" evidence="8">
    <location>
        <begin position="218"/>
        <end position="241"/>
    </location>
</feature>
<dbReference type="OrthoDB" id="1931502at2"/>
<dbReference type="NCBIfam" id="TIGR00912">
    <property type="entry name" value="2A0309"/>
    <property type="match status" value="1"/>
</dbReference>
<evidence type="ECO:0000256" key="8">
    <source>
        <dbReference type="SAM" id="Phobius"/>
    </source>
</evidence>
<comment type="similarity">
    <text evidence="2">Belongs to the amino acid-polyamine-organocation (APC) superfamily. Spore germination protein (SGP) (TC 2.A.3.9) family.</text>
</comment>
<accession>R1ARK8</accession>
<evidence type="ECO:0000256" key="1">
    <source>
        <dbReference type="ARBA" id="ARBA00004141"/>
    </source>
</evidence>
<dbReference type="GO" id="GO:0009847">
    <property type="term" value="P:spore germination"/>
    <property type="evidence" value="ECO:0007669"/>
    <property type="project" value="InterPro"/>
</dbReference>
<dbReference type="RefSeq" id="WP_006315873.1">
    <property type="nucleotide sequence ID" value="NZ_ARZA01000239.1"/>
</dbReference>
<feature type="transmembrane region" description="Helical" evidence="8">
    <location>
        <begin position="271"/>
        <end position="295"/>
    </location>
</feature>
<dbReference type="EMBL" id="ARZA01000239">
    <property type="protein sequence ID" value="EOC99782.1"/>
    <property type="molecule type" value="Genomic_DNA"/>
</dbReference>
<feature type="transmembrane region" description="Helical" evidence="8">
    <location>
        <begin position="307"/>
        <end position="326"/>
    </location>
</feature>
<feature type="transmembrane region" description="Helical" evidence="8">
    <location>
        <begin position="338"/>
        <end position="357"/>
    </location>
</feature>
<dbReference type="GO" id="GO:0016020">
    <property type="term" value="C:membrane"/>
    <property type="evidence" value="ECO:0007669"/>
    <property type="project" value="UniProtKB-SubCell"/>
</dbReference>
<reference evidence="9 10" key="1">
    <citation type="journal article" date="2015" name="Geomicrobiol. J.">
        <title>Caldisalinibacter kiritimatiensis gen. nov., sp. nov., a moderately thermohalophilic thiosulfate-reducing bacterium from a hypersaline microbial mat.</title>
        <authorList>
            <person name="Ben Hania W."/>
            <person name="Joseph M."/>
            <person name="Fiebig A."/>
            <person name="Bunk B."/>
            <person name="Klenk H.-P."/>
            <person name="Fardeau M.-L."/>
            <person name="Spring S."/>
        </authorList>
    </citation>
    <scope>NUCLEOTIDE SEQUENCE [LARGE SCALE GENOMIC DNA]</scope>
    <source>
        <strain evidence="9 10">L21-TH-D2</strain>
    </source>
</reference>
<name>R1ARK8_9FIRM</name>
<gene>
    <name evidence="9" type="ORF">L21TH_2181</name>
</gene>
<keyword evidence="6 8" id="KW-1133">Transmembrane helix</keyword>
<evidence type="ECO:0000313" key="10">
    <source>
        <dbReference type="Proteomes" id="UP000013378"/>
    </source>
</evidence>
<keyword evidence="4" id="KW-0309">Germination</keyword>
<dbReference type="AlphaFoldDB" id="R1ARK8"/>
<keyword evidence="3" id="KW-0813">Transport</keyword>
<evidence type="ECO:0000256" key="2">
    <source>
        <dbReference type="ARBA" id="ARBA00007998"/>
    </source>
</evidence>
<feature type="transmembrane region" description="Helical" evidence="8">
    <location>
        <begin position="182"/>
        <end position="206"/>
    </location>
</feature>
<evidence type="ECO:0000256" key="5">
    <source>
        <dbReference type="ARBA" id="ARBA00022692"/>
    </source>
</evidence>
<dbReference type="PANTHER" id="PTHR34975:SF2">
    <property type="entry name" value="SPORE GERMINATION PROTEIN A2"/>
    <property type="match status" value="1"/>
</dbReference>
<keyword evidence="10" id="KW-1185">Reference proteome</keyword>
<keyword evidence="5 8" id="KW-0812">Transmembrane</keyword>
<dbReference type="eggNOG" id="COG0531">
    <property type="taxonomic scope" value="Bacteria"/>
</dbReference>
<keyword evidence="7 8" id="KW-0472">Membrane</keyword>
<protein>
    <submittedName>
        <fullName evidence="9">Spore germination protein</fullName>
    </submittedName>
</protein>
<dbReference type="InterPro" id="IPR004761">
    <property type="entry name" value="Spore_GerAB"/>
</dbReference>
<feature type="transmembrane region" description="Helical" evidence="8">
    <location>
        <begin position="83"/>
        <end position="103"/>
    </location>
</feature>
<evidence type="ECO:0000313" key="9">
    <source>
        <dbReference type="EMBL" id="EOC99782.1"/>
    </source>
</evidence>
<dbReference type="PANTHER" id="PTHR34975">
    <property type="entry name" value="SPORE GERMINATION PROTEIN A2"/>
    <property type="match status" value="1"/>
</dbReference>
<proteinExistence type="inferred from homology"/>